<evidence type="ECO:0000313" key="1">
    <source>
        <dbReference type="EMBL" id="QDQ14545.1"/>
    </source>
</evidence>
<evidence type="ECO:0000313" key="2">
    <source>
        <dbReference type="Proteomes" id="UP000316806"/>
    </source>
</evidence>
<reference evidence="1 2" key="1">
    <citation type="journal article" date="2019" name="J. Ind. Microbiol. Biotechnol.">
        <title>The complete genomic sequence of Streptomyces spectabilis NRRL-2792 and identification of secondary metabolite biosynthetic gene clusters.</title>
        <authorList>
            <person name="Sinha A."/>
            <person name="Phillips-Salemka S."/>
            <person name="Niraula T.A."/>
            <person name="Short K.A."/>
            <person name="Niraula N.P."/>
        </authorList>
    </citation>
    <scope>NUCLEOTIDE SEQUENCE [LARGE SCALE GENOMIC DNA]</scope>
    <source>
        <strain evidence="1 2">NRRL 2792</strain>
    </source>
</reference>
<dbReference type="EMBL" id="CP040916">
    <property type="protein sequence ID" value="QDQ14545.1"/>
    <property type="molecule type" value="Genomic_DNA"/>
</dbReference>
<accession>A0A516RFX2</accession>
<dbReference type="Proteomes" id="UP000316806">
    <property type="component" value="Chromosome"/>
</dbReference>
<protein>
    <submittedName>
        <fullName evidence="1">Uncharacterized protein</fullName>
    </submittedName>
</protein>
<dbReference type="RefSeq" id="WP_144321754.1">
    <property type="nucleotide sequence ID" value="NZ_CP040916.1"/>
</dbReference>
<dbReference type="AlphaFoldDB" id="A0A516RFX2"/>
<proteinExistence type="predicted"/>
<sequence>MFETQFDRVGTVLAARLAVTRYAPMALLSVRPGWDERLPDGYRSALTDALEWDVRVCDSGEVAALEAVVDEALDLEDEEPMGRLYYPYQAAAIISHCCWGLGEGLEHPRFVPRLREEAERYARHVDHALMASAPQPEHASSRQVGRFAQLESDLWQRQAVASGESAAALADFSCDVSAQYMAVLASLEGAGTAH</sequence>
<name>A0A516RFX2_STRST</name>
<gene>
    <name evidence="1" type="ORF">FH965_31625</name>
</gene>
<organism evidence="1 2">
    <name type="scientific">Streptomyces spectabilis</name>
    <dbReference type="NCBI Taxonomy" id="68270"/>
    <lineage>
        <taxon>Bacteria</taxon>
        <taxon>Bacillati</taxon>
        <taxon>Actinomycetota</taxon>
        <taxon>Actinomycetes</taxon>
        <taxon>Kitasatosporales</taxon>
        <taxon>Streptomycetaceae</taxon>
        <taxon>Streptomyces</taxon>
    </lineage>
</organism>